<feature type="transmembrane region" description="Helical" evidence="12">
    <location>
        <begin position="21"/>
        <end position="39"/>
    </location>
</feature>
<keyword evidence="5 10" id="KW-0274">FAD</keyword>
<evidence type="ECO:0000256" key="4">
    <source>
        <dbReference type="ARBA" id="ARBA00022630"/>
    </source>
</evidence>
<dbReference type="EC" id="1.8.1.9" evidence="10"/>
<protein>
    <recommendedName>
        <fullName evidence="3 10">Thioredoxin reductase</fullName>
        <ecNumber evidence="10">1.8.1.9</ecNumber>
    </recommendedName>
</protein>
<dbReference type="GO" id="GO:0005737">
    <property type="term" value="C:cytoplasm"/>
    <property type="evidence" value="ECO:0007669"/>
    <property type="project" value="InterPro"/>
</dbReference>
<keyword evidence="8 10" id="KW-0676">Redox-active center</keyword>
<evidence type="ECO:0000256" key="11">
    <source>
        <dbReference type="RuleBase" id="RU003881"/>
    </source>
</evidence>
<dbReference type="InterPro" id="IPR005982">
    <property type="entry name" value="Thioredox_Rdtase"/>
</dbReference>
<evidence type="ECO:0000256" key="7">
    <source>
        <dbReference type="ARBA" id="ARBA00023157"/>
    </source>
</evidence>
<keyword evidence="12" id="KW-0472">Membrane</keyword>
<dbReference type="EMBL" id="AZEH01000039">
    <property type="protein sequence ID" value="KRL04831.1"/>
    <property type="molecule type" value="Genomic_DNA"/>
</dbReference>
<comment type="subunit">
    <text evidence="2 10">Homodimer.</text>
</comment>
<sequence>MKIRSWLKEERKGKINLAKQYDVIIIGAGPGGMTAALYASRANLSVLILDRGVYGGQMNNTAEVENYPGFKSILGPDLAKKMYDSALQFDAQYAYGTVQSIDVSDEGLKTIRTDSDVFETNALIIATGSQYKKLGIPGEEKYSGRGVSYCAVCDGAFFRDRDVAVVGGGDSAIEEGSYLAQMVKNVNVIHRRDQLRAQKILQERAFQNSKINFTWNTIVIQIEGDGQKVTGVKIHNKKTGVDEVMPVSGVFIYIGLLPMTETVTHLGITDEQGWIITNDKMETSVPGIFAVGDVRKKDLRQIATAVGDGSVAGQEAFNYLESLKDIQRS</sequence>
<gene>
    <name evidence="14" type="ORF">FD46_GL001968</name>
</gene>
<dbReference type="PRINTS" id="PR00368">
    <property type="entry name" value="FADPNR"/>
</dbReference>
<keyword evidence="12" id="KW-1133">Transmembrane helix</keyword>
<keyword evidence="15" id="KW-1185">Reference proteome</keyword>
<evidence type="ECO:0000256" key="5">
    <source>
        <dbReference type="ARBA" id="ARBA00022827"/>
    </source>
</evidence>
<evidence type="ECO:0000256" key="8">
    <source>
        <dbReference type="ARBA" id="ARBA00023284"/>
    </source>
</evidence>
<name>A0A0R1M9L2_9LACO</name>
<evidence type="ECO:0000256" key="12">
    <source>
        <dbReference type="SAM" id="Phobius"/>
    </source>
</evidence>
<dbReference type="PRINTS" id="PR00469">
    <property type="entry name" value="PNDRDTASEII"/>
</dbReference>
<dbReference type="AlphaFoldDB" id="A0A0R1M9L2"/>
<dbReference type="GO" id="GO:0019430">
    <property type="term" value="P:removal of superoxide radicals"/>
    <property type="evidence" value="ECO:0007669"/>
    <property type="project" value="UniProtKB-UniRule"/>
</dbReference>
<dbReference type="InterPro" id="IPR050097">
    <property type="entry name" value="Ferredoxin-NADP_redctase_2"/>
</dbReference>
<accession>A0A0R1M9L2</accession>
<dbReference type="NCBIfam" id="TIGR01292">
    <property type="entry name" value="TRX_reduct"/>
    <property type="match status" value="1"/>
</dbReference>
<evidence type="ECO:0000256" key="3">
    <source>
        <dbReference type="ARBA" id="ARBA00018719"/>
    </source>
</evidence>
<dbReference type="GO" id="GO:0004791">
    <property type="term" value="F:thioredoxin-disulfide reductase (NADPH) activity"/>
    <property type="evidence" value="ECO:0007669"/>
    <property type="project" value="UniProtKB-UniRule"/>
</dbReference>
<keyword evidence="12" id="KW-0812">Transmembrane</keyword>
<keyword evidence="7" id="KW-1015">Disulfide bond</keyword>
<evidence type="ECO:0000256" key="9">
    <source>
        <dbReference type="ARBA" id="ARBA00048132"/>
    </source>
</evidence>
<dbReference type="PANTHER" id="PTHR48105">
    <property type="entry name" value="THIOREDOXIN REDUCTASE 1-RELATED-RELATED"/>
    <property type="match status" value="1"/>
</dbReference>
<organism evidence="14 15">
    <name type="scientific">Liquorilactobacillus oeni DSM 19972</name>
    <dbReference type="NCBI Taxonomy" id="1423777"/>
    <lineage>
        <taxon>Bacteria</taxon>
        <taxon>Bacillati</taxon>
        <taxon>Bacillota</taxon>
        <taxon>Bacilli</taxon>
        <taxon>Lactobacillales</taxon>
        <taxon>Lactobacillaceae</taxon>
        <taxon>Liquorilactobacillus</taxon>
    </lineage>
</organism>
<comment type="similarity">
    <text evidence="1 10">Belongs to the class-II pyridine nucleotide-disulfide oxidoreductase family.</text>
</comment>
<evidence type="ECO:0000256" key="10">
    <source>
        <dbReference type="RuleBase" id="RU003880"/>
    </source>
</evidence>
<dbReference type="Proteomes" id="UP000051686">
    <property type="component" value="Unassembled WGS sequence"/>
</dbReference>
<keyword evidence="4 10" id="KW-0285">Flavoprotein</keyword>
<dbReference type="InterPro" id="IPR036188">
    <property type="entry name" value="FAD/NAD-bd_sf"/>
</dbReference>
<comment type="caution">
    <text evidence="14">The sequence shown here is derived from an EMBL/GenBank/DDBJ whole genome shotgun (WGS) entry which is preliminary data.</text>
</comment>
<comment type="cofactor">
    <cofactor evidence="11">
        <name>FAD</name>
        <dbReference type="ChEBI" id="CHEBI:57692"/>
    </cofactor>
    <text evidence="11">Binds 1 FAD per subunit.</text>
</comment>
<feature type="domain" description="FAD/NAD(P)-binding" evidence="13">
    <location>
        <begin position="21"/>
        <end position="309"/>
    </location>
</feature>
<evidence type="ECO:0000256" key="6">
    <source>
        <dbReference type="ARBA" id="ARBA00023002"/>
    </source>
</evidence>
<reference evidence="14 15" key="1">
    <citation type="journal article" date="2015" name="Genome Announc.">
        <title>Expanding the biotechnology potential of lactobacilli through comparative genomics of 213 strains and associated genera.</title>
        <authorList>
            <person name="Sun Z."/>
            <person name="Harris H.M."/>
            <person name="McCann A."/>
            <person name="Guo C."/>
            <person name="Argimon S."/>
            <person name="Zhang W."/>
            <person name="Yang X."/>
            <person name="Jeffery I.B."/>
            <person name="Cooney J.C."/>
            <person name="Kagawa T.F."/>
            <person name="Liu W."/>
            <person name="Song Y."/>
            <person name="Salvetti E."/>
            <person name="Wrobel A."/>
            <person name="Rasinkangas P."/>
            <person name="Parkhill J."/>
            <person name="Rea M.C."/>
            <person name="O'Sullivan O."/>
            <person name="Ritari J."/>
            <person name="Douillard F.P."/>
            <person name="Paul Ross R."/>
            <person name="Yang R."/>
            <person name="Briner A.E."/>
            <person name="Felis G.E."/>
            <person name="de Vos W.M."/>
            <person name="Barrangou R."/>
            <person name="Klaenhammer T.R."/>
            <person name="Caufield P.W."/>
            <person name="Cui Y."/>
            <person name="Zhang H."/>
            <person name="O'Toole P.W."/>
        </authorList>
    </citation>
    <scope>NUCLEOTIDE SEQUENCE [LARGE SCALE GENOMIC DNA]</scope>
    <source>
        <strain evidence="14 15">DSM 19972</strain>
    </source>
</reference>
<keyword evidence="11" id="KW-0521">NADP</keyword>
<evidence type="ECO:0000259" key="13">
    <source>
        <dbReference type="Pfam" id="PF07992"/>
    </source>
</evidence>
<dbReference type="Pfam" id="PF07992">
    <property type="entry name" value="Pyr_redox_2"/>
    <property type="match status" value="1"/>
</dbReference>
<dbReference type="SUPFAM" id="SSF51905">
    <property type="entry name" value="FAD/NAD(P)-binding domain"/>
    <property type="match status" value="1"/>
</dbReference>
<evidence type="ECO:0000256" key="2">
    <source>
        <dbReference type="ARBA" id="ARBA00011738"/>
    </source>
</evidence>
<comment type="catalytic activity">
    <reaction evidence="9 10">
        <text>[thioredoxin]-dithiol + NADP(+) = [thioredoxin]-disulfide + NADPH + H(+)</text>
        <dbReference type="Rhea" id="RHEA:20345"/>
        <dbReference type="Rhea" id="RHEA-COMP:10698"/>
        <dbReference type="Rhea" id="RHEA-COMP:10700"/>
        <dbReference type="ChEBI" id="CHEBI:15378"/>
        <dbReference type="ChEBI" id="CHEBI:29950"/>
        <dbReference type="ChEBI" id="CHEBI:50058"/>
        <dbReference type="ChEBI" id="CHEBI:57783"/>
        <dbReference type="ChEBI" id="CHEBI:58349"/>
        <dbReference type="EC" id="1.8.1.9"/>
    </reaction>
</comment>
<dbReference type="PATRIC" id="fig|1423777.3.peg.2025"/>
<evidence type="ECO:0000313" key="15">
    <source>
        <dbReference type="Proteomes" id="UP000051686"/>
    </source>
</evidence>
<dbReference type="STRING" id="1423777.FD46_GL001968"/>
<evidence type="ECO:0000313" key="14">
    <source>
        <dbReference type="EMBL" id="KRL04831.1"/>
    </source>
</evidence>
<dbReference type="InterPro" id="IPR008255">
    <property type="entry name" value="Pyr_nucl-diS_OxRdtase_2_AS"/>
</dbReference>
<evidence type="ECO:0000256" key="1">
    <source>
        <dbReference type="ARBA" id="ARBA00009333"/>
    </source>
</evidence>
<keyword evidence="6 10" id="KW-0560">Oxidoreductase</keyword>
<dbReference type="PROSITE" id="PS00573">
    <property type="entry name" value="PYRIDINE_REDOX_2"/>
    <property type="match status" value="1"/>
</dbReference>
<proteinExistence type="inferred from homology"/>
<dbReference type="Gene3D" id="3.50.50.60">
    <property type="entry name" value="FAD/NAD(P)-binding domain"/>
    <property type="match status" value="2"/>
</dbReference>
<dbReference type="InterPro" id="IPR023753">
    <property type="entry name" value="FAD/NAD-binding_dom"/>
</dbReference>